<evidence type="ECO:0000313" key="2">
    <source>
        <dbReference type="EMBL" id="KAK8167050.1"/>
    </source>
</evidence>
<proteinExistence type="predicted"/>
<keyword evidence="3" id="KW-1185">Reference proteome</keyword>
<dbReference type="Proteomes" id="UP001456524">
    <property type="component" value="Unassembled WGS sequence"/>
</dbReference>
<gene>
    <name evidence="2" type="ORF">IWX90DRAFT_415381</name>
</gene>
<evidence type="ECO:0000313" key="3">
    <source>
        <dbReference type="Proteomes" id="UP001456524"/>
    </source>
</evidence>
<comment type="caution">
    <text evidence="2">The sequence shown here is derived from an EMBL/GenBank/DDBJ whole genome shotgun (WGS) entry which is preliminary data.</text>
</comment>
<dbReference type="EMBL" id="JBBWUH010000005">
    <property type="protein sequence ID" value="KAK8167050.1"/>
    <property type="molecule type" value="Genomic_DNA"/>
</dbReference>
<reference evidence="2 3" key="1">
    <citation type="journal article" date="2022" name="G3 (Bethesda)">
        <title>Enemy or ally: a genomic approach to elucidate the lifestyle of Phyllosticta citrichinaensis.</title>
        <authorList>
            <person name="Buijs V.A."/>
            <person name="Groenewald J.Z."/>
            <person name="Haridas S."/>
            <person name="LaButti K.M."/>
            <person name="Lipzen A."/>
            <person name="Martin F.M."/>
            <person name="Barry K."/>
            <person name="Grigoriev I.V."/>
            <person name="Crous P.W."/>
            <person name="Seidl M.F."/>
        </authorList>
    </citation>
    <scope>NUCLEOTIDE SEQUENCE [LARGE SCALE GENOMIC DNA]</scope>
    <source>
        <strain evidence="2 3">CBS 129764</strain>
    </source>
</reference>
<feature type="compositionally biased region" description="Polar residues" evidence="1">
    <location>
        <begin position="35"/>
        <end position="46"/>
    </location>
</feature>
<feature type="region of interest" description="Disordered" evidence="1">
    <location>
        <begin position="35"/>
        <end position="111"/>
    </location>
</feature>
<protein>
    <submittedName>
        <fullName evidence="2">Uncharacterized protein</fullName>
    </submittedName>
</protein>
<feature type="compositionally biased region" description="Pro residues" evidence="1">
    <location>
        <begin position="64"/>
        <end position="81"/>
    </location>
</feature>
<accession>A0ABR1XV36</accession>
<feature type="compositionally biased region" description="Basic and acidic residues" evidence="1">
    <location>
        <begin position="48"/>
        <end position="63"/>
    </location>
</feature>
<name>A0ABR1XV36_9PEZI</name>
<evidence type="ECO:0000256" key="1">
    <source>
        <dbReference type="SAM" id="MobiDB-lite"/>
    </source>
</evidence>
<feature type="compositionally biased region" description="Low complexity" evidence="1">
    <location>
        <begin position="89"/>
        <end position="99"/>
    </location>
</feature>
<sequence>MALSGLRNIKSRVLRIVSNKGSTAACGLIASSRGCSTKAQASSSAPSIKEEAVDAGIESRPRDPVPPVVEPKPLPMMPVLPPRRRRVASSRMSQSNSSSVADTEYTMNEDSGPKIGSIVSISRTETVHIRSMADWISKNIQDGDTYGELLRSMVDSNMASSKLCIDVCNDVKTRMGSDPSYDAWTECKNADSATVKWIKSTIG</sequence>
<organism evidence="2 3">
    <name type="scientific">Phyllosticta citrichinensis</name>
    <dbReference type="NCBI Taxonomy" id="1130410"/>
    <lineage>
        <taxon>Eukaryota</taxon>
        <taxon>Fungi</taxon>
        <taxon>Dikarya</taxon>
        <taxon>Ascomycota</taxon>
        <taxon>Pezizomycotina</taxon>
        <taxon>Dothideomycetes</taxon>
        <taxon>Dothideomycetes incertae sedis</taxon>
        <taxon>Botryosphaeriales</taxon>
        <taxon>Phyllostictaceae</taxon>
        <taxon>Phyllosticta</taxon>
    </lineage>
</organism>